<dbReference type="Proteomes" id="UP000076023">
    <property type="component" value="Unassembled WGS sequence"/>
</dbReference>
<gene>
    <name evidence="2" type="ORF">TSACC_2818</name>
</gene>
<dbReference type="OrthoDB" id="9988838at2"/>
<organism evidence="2 3">
    <name type="scientific">Terrimicrobium sacchariphilum</name>
    <dbReference type="NCBI Taxonomy" id="690879"/>
    <lineage>
        <taxon>Bacteria</taxon>
        <taxon>Pseudomonadati</taxon>
        <taxon>Verrucomicrobiota</taxon>
        <taxon>Terrimicrobiia</taxon>
        <taxon>Terrimicrobiales</taxon>
        <taxon>Terrimicrobiaceae</taxon>
        <taxon>Terrimicrobium</taxon>
    </lineage>
</organism>
<protein>
    <submittedName>
        <fullName evidence="2">Uncharacterized protein</fullName>
    </submittedName>
</protein>
<proteinExistence type="predicted"/>
<reference evidence="3" key="1">
    <citation type="journal article" date="2017" name="Genome Announc.">
        <title>Draft Genome Sequence of Terrimicrobium sacchariphilum NM-5T, a Facultative Anaerobic Soil Bacterium of the Class Spartobacteria.</title>
        <authorList>
            <person name="Qiu Y.L."/>
            <person name="Tourlousse D.M."/>
            <person name="Matsuura N."/>
            <person name="Ohashi A."/>
            <person name="Sekiguchi Y."/>
        </authorList>
    </citation>
    <scope>NUCLEOTIDE SEQUENCE [LARGE SCALE GENOMIC DNA]</scope>
    <source>
        <strain evidence="3">NM-5</strain>
    </source>
</reference>
<dbReference type="EMBL" id="BDCO01000002">
    <property type="protein sequence ID" value="GAT32420.1"/>
    <property type="molecule type" value="Genomic_DNA"/>
</dbReference>
<evidence type="ECO:0000313" key="3">
    <source>
        <dbReference type="Proteomes" id="UP000076023"/>
    </source>
</evidence>
<sequence>MLPPASGPAAVGFLLLFIGALLASVSAPRYEMLLIRFTSALAGALGCFAFAFRRGPRWFKVLLIVLALSTLQTIVVNMLRLFPGMRMLDLL</sequence>
<evidence type="ECO:0000313" key="2">
    <source>
        <dbReference type="EMBL" id="GAT32420.1"/>
    </source>
</evidence>
<dbReference type="STRING" id="690879.TSACC_2818"/>
<keyword evidence="1" id="KW-0812">Transmembrane</keyword>
<dbReference type="RefSeq" id="WP_075078255.1">
    <property type="nucleotide sequence ID" value="NZ_BDCO01000002.1"/>
</dbReference>
<keyword evidence="3" id="KW-1185">Reference proteome</keyword>
<feature type="transmembrane region" description="Helical" evidence="1">
    <location>
        <begin position="33"/>
        <end position="52"/>
    </location>
</feature>
<accession>A0A146G456</accession>
<name>A0A146G456_TERSA</name>
<evidence type="ECO:0000256" key="1">
    <source>
        <dbReference type="SAM" id="Phobius"/>
    </source>
</evidence>
<keyword evidence="1" id="KW-0472">Membrane</keyword>
<dbReference type="AlphaFoldDB" id="A0A146G456"/>
<keyword evidence="1" id="KW-1133">Transmembrane helix</keyword>
<feature type="transmembrane region" description="Helical" evidence="1">
    <location>
        <begin position="61"/>
        <end position="82"/>
    </location>
</feature>
<comment type="caution">
    <text evidence="2">The sequence shown here is derived from an EMBL/GenBank/DDBJ whole genome shotgun (WGS) entry which is preliminary data.</text>
</comment>
<dbReference type="InParanoid" id="A0A146G456"/>